<reference evidence="2" key="2">
    <citation type="submission" date="2015-01" db="EMBL/GenBank/DDBJ databases">
        <title>Evolutionary Origins and Diversification of the Mycorrhizal Mutualists.</title>
        <authorList>
            <consortium name="DOE Joint Genome Institute"/>
            <consortium name="Mycorrhizal Genomics Consortium"/>
            <person name="Kohler A."/>
            <person name="Kuo A."/>
            <person name="Nagy L.G."/>
            <person name="Floudas D."/>
            <person name="Copeland A."/>
            <person name="Barry K.W."/>
            <person name="Cichocki N."/>
            <person name="Veneault-Fourrey C."/>
            <person name="LaButti K."/>
            <person name="Lindquist E.A."/>
            <person name="Lipzen A."/>
            <person name="Lundell T."/>
            <person name="Morin E."/>
            <person name="Murat C."/>
            <person name="Riley R."/>
            <person name="Ohm R."/>
            <person name="Sun H."/>
            <person name="Tunlid A."/>
            <person name="Henrissat B."/>
            <person name="Grigoriev I.V."/>
            <person name="Hibbett D.S."/>
            <person name="Martin F."/>
        </authorList>
    </citation>
    <scope>NUCLEOTIDE SEQUENCE [LARGE SCALE GENOMIC DNA]</scope>
    <source>
        <strain evidence="2">UH-Slu-Lm8-n1</strain>
    </source>
</reference>
<dbReference type="InParanoid" id="A0A0D0AW03"/>
<sequence length="64" mass="7714">MISEMQCRKPVTFRVQSAVDRMKCMVRIIEIRYKHRTGMVDEQTIILTRSTFRMLRVILPRMNV</sequence>
<accession>A0A0D0AW03</accession>
<proteinExistence type="predicted"/>
<dbReference type="AlphaFoldDB" id="A0A0D0AW03"/>
<protein>
    <submittedName>
        <fullName evidence="1">Uncharacterized protein</fullName>
    </submittedName>
</protein>
<name>A0A0D0AW03_9AGAM</name>
<dbReference type="EMBL" id="KN835251">
    <property type="protein sequence ID" value="KIK42004.1"/>
    <property type="molecule type" value="Genomic_DNA"/>
</dbReference>
<evidence type="ECO:0000313" key="1">
    <source>
        <dbReference type="EMBL" id="KIK42004.1"/>
    </source>
</evidence>
<gene>
    <name evidence="1" type="ORF">CY34DRAFT_173830</name>
</gene>
<evidence type="ECO:0000313" key="2">
    <source>
        <dbReference type="Proteomes" id="UP000054485"/>
    </source>
</evidence>
<reference evidence="1 2" key="1">
    <citation type="submission" date="2014-04" db="EMBL/GenBank/DDBJ databases">
        <authorList>
            <consortium name="DOE Joint Genome Institute"/>
            <person name="Kuo A."/>
            <person name="Ruytinx J."/>
            <person name="Rineau F."/>
            <person name="Colpaert J."/>
            <person name="Kohler A."/>
            <person name="Nagy L.G."/>
            <person name="Floudas D."/>
            <person name="Copeland A."/>
            <person name="Barry K.W."/>
            <person name="Cichocki N."/>
            <person name="Veneault-Fourrey C."/>
            <person name="LaButti K."/>
            <person name="Lindquist E.A."/>
            <person name="Lipzen A."/>
            <person name="Lundell T."/>
            <person name="Morin E."/>
            <person name="Murat C."/>
            <person name="Sun H."/>
            <person name="Tunlid A."/>
            <person name="Henrissat B."/>
            <person name="Grigoriev I.V."/>
            <person name="Hibbett D.S."/>
            <person name="Martin F."/>
            <person name="Nordberg H.P."/>
            <person name="Cantor M.N."/>
            <person name="Hua S.X."/>
        </authorList>
    </citation>
    <scope>NUCLEOTIDE SEQUENCE [LARGE SCALE GENOMIC DNA]</scope>
    <source>
        <strain evidence="1 2">UH-Slu-Lm8-n1</strain>
    </source>
</reference>
<keyword evidence="2" id="KW-1185">Reference proteome</keyword>
<organism evidence="1 2">
    <name type="scientific">Suillus luteus UH-Slu-Lm8-n1</name>
    <dbReference type="NCBI Taxonomy" id="930992"/>
    <lineage>
        <taxon>Eukaryota</taxon>
        <taxon>Fungi</taxon>
        <taxon>Dikarya</taxon>
        <taxon>Basidiomycota</taxon>
        <taxon>Agaricomycotina</taxon>
        <taxon>Agaricomycetes</taxon>
        <taxon>Agaricomycetidae</taxon>
        <taxon>Boletales</taxon>
        <taxon>Suillineae</taxon>
        <taxon>Suillaceae</taxon>
        <taxon>Suillus</taxon>
    </lineage>
</organism>
<dbReference type="HOGENOM" id="CLU_2869127_0_0_1"/>
<dbReference type="Proteomes" id="UP000054485">
    <property type="component" value="Unassembled WGS sequence"/>
</dbReference>